<keyword evidence="3" id="KW-0479">Metal-binding</keyword>
<dbReference type="PRINTS" id="PR00690">
    <property type="entry name" value="ADHESNFAMILY"/>
</dbReference>
<comment type="similarity">
    <text evidence="5">Belongs to the bacterial solute-binding protein 9 family.</text>
</comment>
<accession>A0A7Y9E167</accession>
<evidence type="ECO:0000313" key="8">
    <source>
        <dbReference type="Proteomes" id="UP000535890"/>
    </source>
</evidence>
<dbReference type="InterPro" id="IPR006127">
    <property type="entry name" value="ZnuA-like"/>
</dbReference>
<dbReference type="RefSeq" id="WP_179796516.1">
    <property type="nucleotide sequence ID" value="NZ_BAABHP010000001.1"/>
</dbReference>
<dbReference type="Proteomes" id="UP000535890">
    <property type="component" value="Unassembled WGS sequence"/>
</dbReference>
<dbReference type="AlphaFoldDB" id="A0A7Y9E167"/>
<evidence type="ECO:0000313" key="7">
    <source>
        <dbReference type="EMBL" id="NYD39162.1"/>
    </source>
</evidence>
<name>A0A7Y9E167_9PSEU</name>
<keyword evidence="2 5" id="KW-0813">Transport</keyword>
<dbReference type="GO" id="GO:0030001">
    <property type="term" value="P:metal ion transport"/>
    <property type="evidence" value="ECO:0007669"/>
    <property type="project" value="InterPro"/>
</dbReference>
<comment type="subcellular location">
    <subcellularLocation>
        <location evidence="1">Cell envelope</location>
    </subcellularLocation>
</comment>
<dbReference type="GO" id="GO:0030313">
    <property type="term" value="C:cell envelope"/>
    <property type="evidence" value="ECO:0007669"/>
    <property type="project" value="UniProtKB-SubCell"/>
</dbReference>
<protein>
    <submittedName>
        <fullName evidence="7">Zinc/manganese transport system substrate-binding protein</fullName>
    </submittedName>
</protein>
<dbReference type="PANTHER" id="PTHR42953">
    <property type="entry name" value="HIGH-AFFINITY ZINC UPTAKE SYSTEM PROTEIN ZNUA-RELATED"/>
    <property type="match status" value="1"/>
</dbReference>
<evidence type="ECO:0000256" key="4">
    <source>
        <dbReference type="ARBA" id="ARBA00022729"/>
    </source>
</evidence>
<sequence>MTVVRRAVLTAGGALTALALLAGCGGSGDSPTAAPSSSAAAPGGTLTVVATTNVWGAVAKAVAGPDADVTAIISDPAGDPHSYESTPADAAAITNADVVVANGGGYDEFAEKIADTDAAARAKTITAFDLRPDKADDNEHVWFDPTTVKAVADQIAQRLSQAEPGEAAGLAQRKQAFDARVDQIAQQTAAIGTSRPGTKVISTEPIAHYLLRTAGVADVTPQDFVEAIENETDPSAASLVEVRNALSAKQVTALVFNPQTETPVVAGLRDTANAAQVPVVEVTETLPAGVTDYLQWVDSTRAALARAVGAPA</sequence>
<dbReference type="InterPro" id="IPR006311">
    <property type="entry name" value="TAT_signal"/>
</dbReference>
<evidence type="ECO:0000256" key="3">
    <source>
        <dbReference type="ARBA" id="ARBA00022723"/>
    </source>
</evidence>
<evidence type="ECO:0000256" key="6">
    <source>
        <dbReference type="SAM" id="SignalP"/>
    </source>
</evidence>
<feature type="chain" id="PRO_5039300486" evidence="6">
    <location>
        <begin position="23"/>
        <end position="312"/>
    </location>
</feature>
<dbReference type="Gene3D" id="3.40.50.1980">
    <property type="entry name" value="Nitrogenase molybdenum iron protein domain"/>
    <property type="match status" value="2"/>
</dbReference>
<dbReference type="InterPro" id="IPR006128">
    <property type="entry name" value="Lipoprotein_PsaA-like"/>
</dbReference>
<dbReference type="PROSITE" id="PS51257">
    <property type="entry name" value="PROKAR_LIPOPROTEIN"/>
    <property type="match status" value="1"/>
</dbReference>
<dbReference type="EMBL" id="JACCBN010000001">
    <property type="protein sequence ID" value="NYD39162.1"/>
    <property type="molecule type" value="Genomic_DNA"/>
</dbReference>
<dbReference type="SUPFAM" id="SSF53807">
    <property type="entry name" value="Helical backbone' metal receptor"/>
    <property type="match status" value="1"/>
</dbReference>
<dbReference type="PROSITE" id="PS51318">
    <property type="entry name" value="TAT"/>
    <property type="match status" value="1"/>
</dbReference>
<proteinExistence type="inferred from homology"/>
<evidence type="ECO:0000256" key="2">
    <source>
        <dbReference type="ARBA" id="ARBA00022448"/>
    </source>
</evidence>
<gene>
    <name evidence="7" type="ORF">BJ983_005264</name>
</gene>
<keyword evidence="8" id="KW-1185">Reference proteome</keyword>
<comment type="caution">
    <text evidence="7">The sequence shown here is derived from an EMBL/GenBank/DDBJ whole genome shotgun (WGS) entry which is preliminary data.</text>
</comment>
<dbReference type="Pfam" id="PF01297">
    <property type="entry name" value="ZnuA"/>
    <property type="match status" value="1"/>
</dbReference>
<organism evidence="7 8">
    <name type="scientific">Actinomycetospora corticicola</name>
    <dbReference type="NCBI Taxonomy" id="663602"/>
    <lineage>
        <taxon>Bacteria</taxon>
        <taxon>Bacillati</taxon>
        <taxon>Actinomycetota</taxon>
        <taxon>Actinomycetes</taxon>
        <taxon>Pseudonocardiales</taxon>
        <taxon>Pseudonocardiaceae</taxon>
        <taxon>Actinomycetospora</taxon>
    </lineage>
</organism>
<dbReference type="GO" id="GO:0007155">
    <property type="term" value="P:cell adhesion"/>
    <property type="evidence" value="ECO:0007669"/>
    <property type="project" value="InterPro"/>
</dbReference>
<evidence type="ECO:0000256" key="5">
    <source>
        <dbReference type="RuleBase" id="RU003512"/>
    </source>
</evidence>
<dbReference type="PANTHER" id="PTHR42953:SF1">
    <property type="entry name" value="METAL-BINDING PROTEIN HI_0362-RELATED"/>
    <property type="match status" value="1"/>
</dbReference>
<evidence type="ECO:0000256" key="1">
    <source>
        <dbReference type="ARBA" id="ARBA00004196"/>
    </source>
</evidence>
<dbReference type="GO" id="GO:0046872">
    <property type="term" value="F:metal ion binding"/>
    <property type="evidence" value="ECO:0007669"/>
    <property type="project" value="UniProtKB-KW"/>
</dbReference>
<dbReference type="InterPro" id="IPR050492">
    <property type="entry name" value="Bact_metal-bind_prot9"/>
</dbReference>
<keyword evidence="4 6" id="KW-0732">Signal</keyword>
<feature type="signal peptide" evidence="6">
    <location>
        <begin position="1"/>
        <end position="22"/>
    </location>
</feature>
<reference evidence="7 8" key="1">
    <citation type="submission" date="2020-07" db="EMBL/GenBank/DDBJ databases">
        <title>Sequencing the genomes of 1000 actinobacteria strains.</title>
        <authorList>
            <person name="Klenk H.-P."/>
        </authorList>
    </citation>
    <scope>NUCLEOTIDE SEQUENCE [LARGE SCALE GENOMIC DNA]</scope>
    <source>
        <strain evidence="7 8">DSM 45772</strain>
    </source>
</reference>